<keyword evidence="5" id="KW-0378">Hydrolase</keyword>
<evidence type="ECO:0000256" key="6">
    <source>
        <dbReference type="ARBA" id="ARBA00022833"/>
    </source>
</evidence>
<dbReference type="GO" id="GO:0004222">
    <property type="term" value="F:metalloendopeptidase activity"/>
    <property type="evidence" value="ECO:0007669"/>
    <property type="project" value="InterPro"/>
</dbReference>
<name>A0A6J7MAS6_9ZZZZ</name>
<keyword evidence="4 11" id="KW-0812">Transmembrane</keyword>
<protein>
    <submittedName>
        <fullName evidence="13">Unannotated protein</fullName>
    </submittedName>
</protein>
<feature type="transmembrane region" description="Helical" evidence="11">
    <location>
        <begin position="97"/>
        <end position="119"/>
    </location>
</feature>
<dbReference type="InterPro" id="IPR004387">
    <property type="entry name" value="Pept_M50_Zn"/>
</dbReference>
<keyword evidence="8" id="KW-0482">Metalloprotease</keyword>
<feature type="domain" description="Peptidase M50" evidence="12">
    <location>
        <begin position="76"/>
        <end position="147"/>
    </location>
</feature>
<evidence type="ECO:0000256" key="4">
    <source>
        <dbReference type="ARBA" id="ARBA00022692"/>
    </source>
</evidence>
<dbReference type="InterPro" id="IPR008915">
    <property type="entry name" value="Peptidase_M50"/>
</dbReference>
<dbReference type="EMBL" id="CAFBOK010000048">
    <property type="protein sequence ID" value="CAB4978270.1"/>
    <property type="molecule type" value="Genomic_DNA"/>
</dbReference>
<dbReference type="AlphaFoldDB" id="A0A6J7MAS6"/>
<dbReference type="PANTHER" id="PTHR42837">
    <property type="entry name" value="REGULATOR OF SIGMA-E PROTEASE RSEP"/>
    <property type="match status" value="1"/>
</dbReference>
<keyword evidence="3" id="KW-0645">Protease</keyword>
<evidence type="ECO:0000256" key="9">
    <source>
        <dbReference type="ARBA" id="ARBA00023136"/>
    </source>
</evidence>
<dbReference type="GO" id="GO:0016020">
    <property type="term" value="C:membrane"/>
    <property type="evidence" value="ECO:0007669"/>
    <property type="project" value="UniProtKB-SubCell"/>
</dbReference>
<feature type="compositionally biased region" description="Low complexity" evidence="10">
    <location>
        <begin position="59"/>
        <end position="75"/>
    </location>
</feature>
<evidence type="ECO:0000256" key="8">
    <source>
        <dbReference type="ARBA" id="ARBA00023049"/>
    </source>
</evidence>
<proteinExistence type="predicted"/>
<comment type="subcellular location">
    <subcellularLocation>
        <location evidence="2">Membrane</location>
        <topology evidence="2">Multi-pass membrane protein</topology>
    </subcellularLocation>
</comment>
<evidence type="ECO:0000256" key="5">
    <source>
        <dbReference type="ARBA" id="ARBA00022801"/>
    </source>
</evidence>
<gene>
    <name evidence="13" type="ORF">UFOPK3927_00557</name>
</gene>
<dbReference type="PANTHER" id="PTHR42837:SF2">
    <property type="entry name" value="MEMBRANE METALLOPROTEASE ARASP2, CHLOROPLASTIC-RELATED"/>
    <property type="match status" value="1"/>
</dbReference>
<dbReference type="Pfam" id="PF02163">
    <property type="entry name" value="Peptidase_M50"/>
    <property type="match status" value="1"/>
</dbReference>
<feature type="region of interest" description="Disordered" evidence="10">
    <location>
        <begin position="49"/>
        <end position="76"/>
    </location>
</feature>
<keyword evidence="7 11" id="KW-1133">Transmembrane helix</keyword>
<evidence type="ECO:0000256" key="1">
    <source>
        <dbReference type="ARBA" id="ARBA00001947"/>
    </source>
</evidence>
<evidence type="ECO:0000256" key="2">
    <source>
        <dbReference type="ARBA" id="ARBA00004141"/>
    </source>
</evidence>
<reference evidence="13" key="1">
    <citation type="submission" date="2020-05" db="EMBL/GenBank/DDBJ databases">
        <authorList>
            <person name="Chiriac C."/>
            <person name="Salcher M."/>
            <person name="Ghai R."/>
            <person name="Kavagutti S V."/>
        </authorList>
    </citation>
    <scope>NUCLEOTIDE SEQUENCE</scope>
</reference>
<feature type="transmembrane region" description="Helical" evidence="11">
    <location>
        <begin position="153"/>
        <end position="174"/>
    </location>
</feature>
<accession>A0A6J7MAS6</accession>
<sequence>MLVHAGIVEATGQAFSAFGDTVVGSVQGIGRIFSPSGIGKLATQVANGGSSTSSGSVEPAGSATSGAAPAPTASSNADRPMSLLGIVNVGTQLGEQAGWAGVLALLATVNIFLGLINLAPLLPFDGGHIAVATYEEIRTRRSGKSYRVDMAKLMPVTYVVVLLMVGLFASTLYLDAVDPVKLSP</sequence>
<organism evidence="13">
    <name type="scientific">freshwater metagenome</name>
    <dbReference type="NCBI Taxonomy" id="449393"/>
    <lineage>
        <taxon>unclassified sequences</taxon>
        <taxon>metagenomes</taxon>
        <taxon>ecological metagenomes</taxon>
    </lineage>
</organism>
<keyword evidence="6" id="KW-0862">Zinc</keyword>
<evidence type="ECO:0000256" key="10">
    <source>
        <dbReference type="SAM" id="MobiDB-lite"/>
    </source>
</evidence>
<keyword evidence="9 11" id="KW-0472">Membrane</keyword>
<evidence type="ECO:0000256" key="7">
    <source>
        <dbReference type="ARBA" id="ARBA00022989"/>
    </source>
</evidence>
<dbReference type="GO" id="GO:0006508">
    <property type="term" value="P:proteolysis"/>
    <property type="evidence" value="ECO:0007669"/>
    <property type="project" value="UniProtKB-KW"/>
</dbReference>
<evidence type="ECO:0000259" key="12">
    <source>
        <dbReference type="Pfam" id="PF02163"/>
    </source>
</evidence>
<evidence type="ECO:0000313" key="13">
    <source>
        <dbReference type="EMBL" id="CAB4978270.1"/>
    </source>
</evidence>
<evidence type="ECO:0000256" key="3">
    <source>
        <dbReference type="ARBA" id="ARBA00022670"/>
    </source>
</evidence>
<evidence type="ECO:0000256" key="11">
    <source>
        <dbReference type="SAM" id="Phobius"/>
    </source>
</evidence>
<comment type="cofactor">
    <cofactor evidence="1">
        <name>Zn(2+)</name>
        <dbReference type="ChEBI" id="CHEBI:29105"/>
    </cofactor>
</comment>